<reference evidence="4 5" key="1">
    <citation type="submission" date="2022-11" db="EMBL/GenBank/DDBJ databases">
        <title>Minimal conservation of predation-associated metabolite biosynthetic gene clusters underscores biosynthetic potential of Myxococcota including descriptions for ten novel species: Archangium lansinium sp. nov., Myxococcus landrumus sp. nov., Nannocystis bai.</title>
        <authorList>
            <person name="Ahearne A."/>
            <person name="Stevens C."/>
            <person name="Phillips K."/>
        </authorList>
    </citation>
    <scope>NUCLEOTIDE SEQUENCE [LARGE SCALE GENOMIC DNA]</scope>
    <source>
        <strain evidence="4 5">MIWBW</strain>
    </source>
</reference>
<dbReference type="SUPFAM" id="SSF50494">
    <property type="entry name" value="Trypsin-like serine proteases"/>
    <property type="match status" value="1"/>
</dbReference>
<gene>
    <name evidence="4" type="ORF">OV287_53410</name>
</gene>
<keyword evidence="5" id="KW-1185">Reference proteome</keyword>
<feature type="signal peptide" evidence="2">
    <location>
        <begin position="1"/>
        <end position="20"/>
    </location>
</feature>
<name>A0ABT4ANK7_9BACT</name>
<protein>
    <submittedName>
        <fullName evidence="4">Trypsin-like serine protease</fullName>
        <ecNumber evidence="4">3.4.21.-</ecNumber>
    </submittedName>
</protein>
<organism evidence="4 5">
    <name type="scientific">Archangium lansingense</name>
    <dbReference type="NCBI Taxonomy" id="2995310"/>
    <lineage>
        <taxon>Bacteria</taxon>
        <taxon>Pseudomonadati</taxon>
        <taxon>Myxococcota</taxon>
        <taxon>Myxococcia</taxon>
        <taxon>Myxococcales</taxon>
        <taxon>Cystobacterineae</taxon>
        <taxon>Archangiaceae</taxon>
        <taxon>Archangium</taxon>
    </lineage>
</organism>
<dbReference type="RefSeq" id="WP_267541802.1">
    <property type="nucleotide sequence ID" value="NZ_JAPNKA010000001.1"/>
</dbReference>
<dbReference type="Pfam" id="PF00089">
    <property type="entry name" value="Trypsin"/>
    <property type="match status" value="1"/>
</dbReference>
<feature type="domain" description="Peptidase S1" evidence="3">
    <location>
        <begin position="92"/>
        <end position="118"/>
    </location>
</feature>
<evidence type="ECO:0000259" key="3">
    <source>
        <dbReference type="Pfam" id="PF00089"/>
    </source>
</evidence>
<keyword evidence="2" id="KW-0732">Signal</keyword>
<dbReference type="Proteomes" id="UP001207654">
    <property type="component" value="Unassembled WGS sequence"/>
</dbReference>
<proteinExistence type="predicted"/>
<evidence type="ECO:0000256" key="1">
    <source>
        <dbReference type="SAM" id="MobiDB-lite"/>
    </source>
</evidence>
<comment type="caution">
    <text evidence="4">The sequence shown here is derived from an EMBL/GenBank/DDBJ whole genome shotgun (WGS) entry which is preliminary data.</text>
</comment>
<feature type="region of interest" description="Disordered" evidence="1">
    <location>
        <begin position="30"/>
        <end position="56"/>
    </location>
</feature>
<evidence type="ECO:0000313" key="4">
    <source>
        <dbReference type="EMBL" id="MCY1083266.1"/>
    </source>
</evidence>
<dbReference type="InterPro" id="IPR001254">
    <property type="entry name" value="Trypsin_dom"/>
</dbReference>
<evidence type="ECO:0000313" key="5">
    <source>
        <dbReference type="Proteomes" id="UP001207654"/>
    </source>
</evidence>
<accession>A0ABT4ANK7</accession>
<dbReference type="InterPro" id="IPR009003">
    <property type="entry name" value="Peptidase_S1_PA"/>
</dbReference>
<dbReference type="GO" id="GO:0016787">
    <property type="term" value="F:hydrolase activity"/>
    <property type="evidence" value="ECO:0007669"/>
    <property type="project" value="UniProtKB-KW"/>
</dbReference>
<dbReference type="Gene3D" id="2.40.10.10">
    <property type="entry name" value="Trypsin-like serine proteases"/>
    <property type="match status" value="1"/>
</dbReference>
<sequence length="159" mass="16167">MNKLLLASALLLALVSPGCGGCVARTEDGPGTVGHGEKGPAVHPAAESSAAAGMEGTDASASALRWSRVIGEVDSTNRYPSTVTVTGHLAENPPERRECSGVLVSPRLVLTAGHCVCARKEAPPGGNGRVFQIEPSTCAATATVATFTYGSPSRGKGRR</sequence>
<feature type="chain" id="PRO_5046980025" evidence="2">
    <location>
        <begin position="21"/>
        <end position="159"/>
    </location>
</feature>
<keyword evidence="4" id="KW-0378">Hydrolase</keyword>
<evidence type="ECO:0000256" key="2">
    <source>
        <dbReference type="SAM" id="SignalP"/>
    </source>
</evidence>
<dbReference type="EMBL" id="JAPNKA010000001">
    <property type="protein sequence ID" value="MCY1083266.1"/>
    <property type="molecule type" value="Genomic_DNA"/>
</dbReference>
<dbReference type="InterPro" id="IPR043504">
    <property type="entry name" value="Peptidase_S1_PA_chymotrypsin"/>
</dbReference>
<feature type="compositionally biased region" description="Low complexity" evidence="1">
    <location>
        <begin position="45"/>
        <end position="56"/>
    </location>
</feature>
<dbReference type="EC" id="3.4.21.-" evidence="4"/>